<comment type="caution">
    <text evidence="2">The sequence shown here is derived from an EMBL/GenBank/DDBJ whole genome shotgun (WGS) entry which is preliminary data.</text>
</comment>
<name>A0ABP9UME0_9BACT</name>
<evidence type="ECO:0000313" key="2">
    <source>
        <dbReference type="EMBL" id="GAA5482753.1"/>
    </source>
</evidence>
<gene>
    <name evidence="2" type="ORF">Hsar01_01977</name>
</gene>
<proteinExistence type="predicted"/>
<evidence type="ECO:0008006" key="4">
    <source>
        <dbReference type="Google" id="ProtNLM"/>
    </source>
</evidence>
<protein>
    <recommendedName>
        <fullName evidence="4">Cytochrome b562</fullName>
    </recommendedName>
</protein>
<organism evidence="2 3">
    <name type="scientific">Haloferula sargassicola</name>
    <dbReference type="NCBI Taxonomy" id="490096"/>
    <lineage>
        <taxon>Bacteria</taxon>
        <taxon>Pseudomonadati</taxon>
        <taxon>Verrucomicrobiota</taxon>
        <taxon>Verrucomicrobiia</taxon>
        <taxon>Verrucomicrobiales</taxon>
        <taxon>Verrucomicrobiaceae</taxon>
        <taxon>Haloferula</taxon>
    </lineage>
</organism>
<dbReference type="Gene3D" id="1.20.120.10">
    <property type="entry name" value="Cytochrome c/b562"/>
    <property type="match status" value="1"/>
</dbReference>
<feature type="chain" id="PRO_5045353438" description="Cytochrome b562" evidence="1">
    <location>
        <begin position="22"/>
        <end position="136"/>
    </location>
</feature>
<evidence type="ECO:0000256" key="1">
    <source>
        <dbReference type="SAM" id="SignalP"/>
    </source>
</evidence>
<dbReference type="InterPro" id="IPR009155">
    <property type="entry name" value="Cyt_b562"/>
</dbReference>
<sequence length="136" mass="14960">MKKLLFPLFALALATVIPAPAEEETPLGEQMEAFNDAYKAMRRVDDSAEGAKLAREAQEAILKAFTMTPELVEKGGHPGSKEAAMASYRTQIARVLVTMCEIEAAFVADDKDKVKELVGSLRDAKKKGHDEFMEDE</sequence>
<keyword evidence="1" id="KW-0732">Signal</keyword>
<dbReference type="Proteomes" id="UP001476282">
    <property type="component" value="Unassembled WGS sequence"/>
</dbReference>
<keyword evidence="3" id="KW-1185">Reference proteome</keyword>
<feature type="signal peptide" evidence="1">
    <location>
        <begin position="1"/>
        <end position="21"/>
    </location>
</feature>
<accession>A0ABP9UME0</accession>
<dbReference type="RefSeq" id="WP_353566883.1">
    <property type="nucleotide sequence ID" value="NZ_BAABRI010000009.1"/>
</dbReference>
<dbReference type="Pfam" id="PF07361">
    <property type="entry name" value="Cytochrom_B562"/>
    <property type="match status" value="1"/>
</dbReference>
<reference evidence="2 3" key="1">
    <citation type="submission" date="2024-02" db="EMBL/GenBank/DDBJ databases">
        <title>Haloferula sargassicola NBRC 104335.</title>
        <authorList>
            <person name="Ichikawa N."/>
            <person name="Katano-Makiyama Y."/>
            <person name="Hidaka K."/>
        </authorList>
    </citation>
    <scope>NUCLEOTIDE SEQUENCE [LARGE SCALE GENOMIC DNA]</scope>
    <source>
        <strain evidence="2 3">NBRC 104335</strain>
    </source>
</reference>
<evidence type="ECO:0000313" key="3">
    <source>
        <dbReference type="Proteomes" id="UP001476282"/>
    </source>
</evidence>
<dbReference type="EMBL" id="BAABRI010000009">
    <property type="protein sequence ID" value="GAA5482753.1"/>
    <property type="molecule type" value="Genomic_DNA"/>
</dbReference>